<gene>
    <name evidence="2" type="ORF">PLANPX_0823</name>
</gene>
<proteinExistence type="predicted"/>
<protein>
    <recommendedName>
        <fullName evidence="4">Carboxypeptidase regulatory-like domain-containing protein</fullName>
    </recommendedName>
</protein>
<organism evidence="2 3">
    <name type="scientific">Lacipirellula parvula</name>
    <dbReference type="NCBI Taxonomy" id="2650471"/>
    <lineage>
        <taxon>Bacteria</taxon>
        <taxon>Pseudomonadati</taxon>
        <taxon>Planctomycetota</taxon>
        <taxon>Planctomycetia</taxon>
        <taxon>Pirellulales</taxon>
        <taxon>Lacipirellulaceae</taxon>
        <taxon>Lacipirellula</taxon>
    </lineage>
</organism>
<dbReference type="Proteomes" id="UP000326837">
    <property type="component" value="Chromosome"/>
</dbReference>
<name>A0A5K7X8W0_9BACT</name>
<sequence>MWKCAFAALVLAIGCGPKTDRLPLSGTITLDGAPLDKGKIEFASIGDAPLQSTGAVIRAGSYEIPAEKGLLPGTFHVEISSPDTEAKPVKVSGYPGGPTISVAPDRIPPEFNVDSEKRVDVTREGDNVFDFDVTSAKK</sequence>
<dbReference type="KEGG" id="lpav:PLANPX_0823"/>
<evidence type="ECO:0000256" key="1">
    <source>
        <dbReference type="SAM" id="MobiDB-lite"/>
    </source>
</evidence>
<evidence type="ECO:0008006" key="4">
    <source>
        <dbReference type="Google" id="ProtNLM"/>
    </source>
</evidence>
<evidence type="ECO:0000313" key="2">
    <source>
        <dbReference type="EMBL" id="BBO31211.1"/>
    </source>
</evidence>
<evidence type="ECO:0000313" key="3">
    <source>
        <dbReference type="Proteomes" id="UP000326837"/>
    </source>
</evidence>
<dbReference type="EMBL" id="AP021861">
    <property type="protein sequence ID" value="BBO31211.1"/>
    <property type="molecule type" value="Genomic_DNA"/>
</dbReference>
<dbReference type="PROSITE" id="PS51257">
    <property type="entry name" value="PROKAR_LIPOPROTEIN"/>
    <property type="match status" value="1"/>
</dbReference>
<reference evidence="3" key="1">
    <citation type="submission" date="2019-10" db="EMBL/GenBank/DDBJ databases">
        <title>Lacipirellula parvula gen. nov., sp. nov., representing a lineage of planctomycetes widespread in freshwater anoxic habitats, and description of the family Lacipirellulaceae.</title>
        <authorList>
            <person name="Dedysh S.N."/>
            <person name="Kulichevskaya I.S."/>
            <person name="Beletsky A.V."/>
            <person name="Rakitin A.L."/>
            <person name="Mardanov A.V."/>
            <person name="Ivanova A.A."/>
            <person name="Saltykova V.X."/>
            <person name="Rijpstra W.I.C."/>
            <person name="Sinninghe Damste J.S."/>
            <person name="Ravin N.V."/>
        </authorList>
    </citation>
    <scope>NUCLEOTIDE SEQUENCE [LARGE SCALE GENOMIC DNA]</scope>
    <source>
        <strain evidence="3">PX69</strain>
    </source>
</reference>
<feature type="region of interest" description="Disordered" evidence="1">
    <location>
        <begin position="86"/>
        <end position="111"/>
    </location>
</feature>
<accession>A0A5K7X8W0</accession>
<keyword evidence="3" id="KW-1185">Reference proteome</keyword>
<dbReference type="AlphaFoldDB" id="A0A5K7X8W0"/>